<evidence type="ECO:0000313" key="2">
    <source>
        <dbReference type="Proteomes" id="UP001064048"/>
    </source>
</evidence>
<proteinExistence type="predicted"/>
<reference evidence="1 2" key="1">
    <citation type="journal article" date="2022" name="Genome Biol. Evol.">
        <title>The Spruce Budworm Genome: Reconstructing the Evolutionary History of Antifreeze Proteins.</title>
        <authorList>
            <person name="Beliveau C."/>
            <person name="Gagne P."/>
            <person name="Picq S."/>
            <person name="Vernygora O."/>
            <person name="Keeling C.I."/>
            <person name="Pinkney K."/>
            <person name="Doucet D."/>
            <person name="Wen F."/>
            <person name="Johnston J.S."/>
            <person name="Maaroufi H."/>
            <person name="Boyle B."/>
            <person name="Laroche J."/>
            <person name="Dewar K."/>
            <person name="Juretic N."/>
            <person name="Blackburn G."/>
            <person name="Nisole A."/>
            <person name="Brunet B."/>
            <person name="Brandao M."/>
            <person name="Lumley L."/>
            <person name="Duan J."/>
            <person name="Quan G."/>
            <person name="Lucarotti C.J."/>
            <person name="Roe A.D."/>
            <person name="Sperling F.A.H."/>
            <person name="Levesque R.C."/>
            <person name="Cusson M."/>
        </authorList>
    </citation>
    <scope>NUCLEOTIDE SEQUENCE [LARGE SCALE GENOMIC DNA]</scope>
    <source>
        <strain evidence="1">Glfc:IPQL:Cfum</strain>
    </source>
</reference>
<sequence length="204" mass="23228">MNLIAISILILLSQCKGQDYKPTYNPTYNSDLPSPTNDYFNTNNPNPNDPRYDNPYEPRNPIGSQYNTQYDVNRRLPDQRYNQVDNRNDLNYNQNYGQDNTPRPPWETQRSYSSIGTGNVELEKGLYLDDPFGGRAFVNDTALTFSRRFMSIFIQLDKPVYMQGQTEQLRHRKPALPAVRPAVVRRVVHPRGGLGTGGGGPVPC</sequence>
<accession>A0ACC0J668</accession>
<keyword evidence="2" id="KW-1185">Reference proteome</keyword>
<protein>
    <submittedName>
        <fullName evidence="1">Uncharacterized protein</fullName>
    </submittedName>
</protein>
<dbReference type="EMBL" id="CM046114">
    <property type="protein sequence ID" value="KAI8419745.1"/>
    <property type="molecule type" value="Genomic_DNA"/>
</dbReference>
<name>A0ACC0J668_CHOFU</name>
<evidence type="ECO:0000313" key="1">
    <source>
        <dbReference type="EMBL" id="KAI8419745.1"/>
    </source>
</evidence>
<gene>
    <name evidence="1" type="ORF">MSG28_008421</name>
</gene>
<dbReference type="Proteomes" id="UP001064048">
    <property type="component" value="Chromosome 14"/>
</dbReference>
<comment type="caution">
    <text evidence="1">The sequence shown here is derived from an EMBL/GenBank/DDBJ whole genome shotgun (WGS) entry which is preliminary data.</text>
</comment>
<organism evidence="1 2">
    <name type="scientific">Choristoneura fumiferana</name>
    <name type="common">Spruce budworm moth</name>
    <name type="synonym">Archips fumiferana</name>
    <dbReference type="NCBI Taxonomy" id="7141"/>
    <lineage>
        <taxon>Eukaryota</taxon>
        <taxon>Metazoa</taxon>
        <taxon>Ecdysozoa</taxon>
        <taxon>Arthropoda</taxon>
        <taxon>Hexapoda</taxon>
        <taxon>Insecta</taxon>
        <taxon>Pterygota</taxon>
        <taxon>Neoptera</taxon>
        <taxon>Endopterygota</taxon>
        <taxon>Lepidoptera</taxon>
        <taxon>Glossata</taxon>
        <taxon>Ditrysia</taxon>
        <taxon>Tortricoidea</taxon>
        <taxon>Tortricidae</taxon>
        <taxon>Tortricinae</taxon>
        <taxon>Choristoneura</taxon>
    </lineage>
</organism>